<feature type="compositionally biased region" description="Acidic residues" evidence="1">
    <location>
        <begin position="12"/>
        <end position="25"/>
    </location>
</feature>
<dbReference type="InterPro" id="IPR023319">
    <property type="entry name" value="Tex-like_HTH_dom_sf"/>
</dbReference>
<dbReference type="GO" id="GO:0034728">
    <property type="term" value="P:nucleosome organization"/>
    <property type="evidence" value="ECO:0007669"/>
    <property type="project" value="TreeGrafter"/>
</dbReference>
<name>A0A1Z5THI1_HORWE</name>
<evidence type="ECO:0000259" key="3">
    <source>
        <dbReference type="Pfam" id="PF14641"/>
    </source>
</evidence>
<feature type="region of interest" description="Disordered" evidence="1">
    <location>
        <begin position="1"/>
        <end position="195"/>
    </location>
</feature>
<dbReference type="Gene3D" id="1.10.10.650">
    <property type="entry name" value="RuvA domain 2-like"/>
    <property type="match status" value="1"/>
</dbReference>
<dbReference type="InterPro" id="IPR017072">
    <property type="entry name" value="TF_Spt6"/>
</dbReference>
<feature type="domain" description="Helix-turn-helix DNA-binding" evidence="3">
    <location>
        <begin position="300"/>
        <end position="404"/>
    </location>
</feature>
<comment type="caution">
    <text evidence="4">The sequence shown here is derived from an EMBL/GenBank/DDBJ whole genome shotgun (WGS) entry which is preliminary data.</text>
</comment>
<feature type="region of interest" description="Disordered" evidence="1">
    <location>
        <begin position="281"/>
        <end position="304"/>
    </location>
</feature>
<feature type="compositionally biased region" description="Acidic residues" evidence="1">
    <location>
        <begin position="89"/>
        <end position="101"/>
    </location>
</feature>
<evidence type="ECO:0000313" key="4">
    <source>
        <dbReference type="EMBL" id="OTA35450.1"/>
    </source>
</evidence>
<gene>
    <name evidence="4" type="ORF">BTJ68_03853</name>
</gene>
<evidence type="ECO:0000256" key="1">
    <source>
        <dbReference type="SAM" id="MobiDB-lite"/>
    </source>
</evidence>
<reference evidence="4 5" key="1">
    <citation type="submission" date="2017-01" db="EMBL/GenBank/DDBJ databases">
        <title>The recent genome duplication of the halophilic yeast Hortaea werneckii: insights from long-read sequencing.</title>
        <authorList>
            <person name="Sinha S."/>
            <person name="Flibotte S."/>
            <person name="Neira M."/>
            <person name="Lenassi M."/>
            <person name="Gostincar C."/>
            <person name="Stajich J.E."/>
            <person name="Nislow C.E."/>
        </authorList>
    </citation>
    <scope>NUCLEOTIDE SEQUENCE [LARGE SCALE GENOMIC DNA]</scope>
    <source>
        <strain evidence="4 5">EXF-2000</strain>
    </source>
</reference>
<feature type="compositionally biased region" description="Basic residues" evidence="1">
    <location>
        <begin position="75"/>
        <end position="85"/>
    </location>
</feature>
<dbReference type="Pfam" id="PF14641">
    <property type="entry name" value="HTH_44"/>
    <property type="match status" value="1"/>
</dbReference>
<feature type="compositionally biased region" description="Basic and acidic residues" evidence="1">
    <location>
        <begin position="26"/>
        <end position="36"/>
    </location>
</feature>
<sequence length="407" mass="46826">MEDFFDTRAAEGSDEEEEFDEETGEAVDRPRKKAENGDVGDSSEEEDDDDEEAERQVREGFIVDEEEDDDEDAKQRRREKRKRRREQKEEEDEALDEEDLDLIGIGGGEDREQGQSKFKRLKRGHREERKGSEARGVEDIFSDEEEGEGVAPAARGRGFGGFGQDEMDDFIEQDEFPDEEGGGLDEDLGIRAPTGRANFADIQKLQESGMDEATMEDFRGAFGDGDEFAWALEAEAEHNEENADPDKPLELKDVFEPSQLQEKMLTDEDNEIRMTDVPERLQLARRSHKPLDDLSPEELDERHSEEAAWISSTMFPRTRMENKFREPFEAAVKSVLDMMNRENFEPPFIFQNRKDFLIHSEQVPASPDPEHPNAPPYKVNAEKLLGQDDLWNILEQDLKFRAFLRAP</sequence>
<feature type="domain" description="Spt6 acidic N-terminal" evidence="2">
    <location>
        <begin position="41"/>
        <end position="127"/>
    </location>
</feature>
<dbReference type="GO" id="GO:0008023">
    <property type="term" value="C:transcription elongation factor complex"/>
    <property type="evidence" value="ECO:0007669"/>
    <property type="project" value="TreeGrafter"/>
</dbReference>
<keyword evidence="5" id="KW-1185">Reference proteome</keyword>
<dbReference type="EMBL" id="MUNK01000044">
    <property type="protein sequence ID" value="OTA35450.1"/>
    <property type="molecule type" value="Genomic_DNA"/>
</dbReference>
<proteinExistence type="predicted"/>
<feature type="compositionally biased region" description="Basic and acidic residues" evidence="1">
    <location>
        <begin position="125"/>
        <end position="138"/>
    </location>
</feature>
<accession>A0A1Z5THI1</accession>
<evidence type="ECO:0000313" key="5">
    <source>
        <dbReference type="Proteomes" id="UP000194280"/>
    </source>
</evidence>
<protein>
    <recommendedName>
        <fullName evidence="6">Spt6 acidic N-terminal domain-containing protein</fullName>
    </recommendedName>
</protein>
<dbReference type="PANTHER" id="PTHR10145:SF6">
    <property type="entry name" value="TRANSCRIPTION ELONGATION FACTOR SPT6"/>
    <property type="match status" value="1"/>
</dbReference>
<dbReference type="STRING" id="1157616.A0A1Z5THI1"/>
<feature type="compositionally biased region" description="Basic and acidic residues" evidence="1">
    <location>
        <begin position="1"/>
        <end position="11"/>
    </location>
</feature>
<dbReference type="InterPro" id="IPR028083">
    <property type="entry name" value="Spt6_acidic_N_dom"/>
</dbReference>
<dbReference type="GO" id="GO:0042393">
    <property type="term" value="F:histone binding"/>
    <property type="evidence" value="ECO:0007669"/>
    <property type="project" value="TreeGrafter"/>
</dbReference>
<dbReference type="GO" id="GO:0003677">
    <property type="term" value="F:DNA binding"/>
    <property type="evidence" value="ECO:0007669"/>
    <property type="project" value="InterPro"/>
</dbReference>
<dbReference type="AlphaFoldDB" id="A0A1Z5THI1"/>
<dbReference type="Proteomes" id="UP000194280">
    <property type="component" value="Unassembled WGS sequence"/>
</dbReference>
<feature type="compositionally biased region" description="Acidic residues" evidence="1">
    <location>
        <begin position="62"/>
        <end position="72"/>
    </location>
</feature>
<feature type="compositionally biased region" description="Acidic residues" evidence="1">
    <location>
        <begin position="41"/>
        <end position="53"/>
    </location>
</feature>
<dbReference type="PANTHER" id="PTHR10145">
    <property type="entry name" value="TRANSCRIPTION ELONGATION FACTOR SPT6"/>
    <property type="match status" value="1"/>
</dbReference>
<evidence type="ECO:0000259" key="2">
    <source>
        <dbReference type="Pfam" id="PF14632"/>
    </source>
</evidence>
<dbReference type="GO" id="GO:0031491">
    <property type="term" value="F:nucleosome binding"/>
    <property type="evidence" value="ECO:0007669"/>
    <property type="project" value="TreeGrafter"/>
</dbReference>
<dbReference type="InterPro" id="IPR028088">
    <property type="entry name" value="Spt6_HTH_DNA-bd_dom"/>
</dbReference>
<feature type="compositionally biased region" description="Acidic residues" evidence="1">
    <location>
        <begin position="165"/>
        <end position="187"/>
    </location>
</feature>
<dbReference type="VEuPathDB" id="FungiDB:BTJ68_03853"/>
<dbReference type="InParanoid" id="A0A1Z5THI1"/>
<dbReference type="Pfam" id="PF14632">
    <property type="entry name" value="SPT6_acidic"/>
    <property type="match status" value="1"/>
</dbReference>
<organism evidence="4 5">
    <name type="scientific">Hortaea werneckii EXF-2000</name>
    <dbReference type="NCBI Taxonomy" id="1157616"/>
    <lineage>
        <taxon>Eukaryota</taxon>
        <taxon>Fungi</taxon>
        <taxon>Dikarya</taxon>
        <taxon>Ascomycota</taxon>
        <taxon>Pezizomycotina</taxon>
        <taxon>Dothideomycetes</taxon>
        <taxon>Dothideomycetidae</taxon>
        <taxon>Mycosphaerellales</taxon>
        <taxon>Teratosphaeriaceae</taxon>
        <taxon>Hortaea</taxon>
    </lineage>
</organism>
<evidence type="ECO:0008006" key="6">
    <source>
        <dbReference type="Google" id="ProtNLM"/>
    </source>
</evidence>
<dbReference type="GO" id="GO:0140673">
    <property type="term" value="P:transcription elongation-coupled chromatin remodeling"/>
    <property type="evidence" value="ECO:0007669"/>
    <property type="project" value="InterPro"/>
</dbReference>